<evidence type="ECO:0000256" key="1">
    <source>
        <dbReference type="SAM" id="MobiDB-lite"/>
    </source>
</evidence>
<dbReference type="PANTHER" id="PTHR35116:SF2">
    <property type="entry name" value="ATP-DEPENDENT HELICASE FAMILY PROTEIN-RELATED"/>
    <property type="match status" value="1"/>
</dbReference>
<feature type="compositionally biased region" description="Polar residues" evidence="1">
    <location>
        <begin position="407"/>
        <end position="428"/>
    </location>
</feature>
<proteinExistence type="predicted"/>
<gene>
    <name evidence="2" type="ORF">MUK42_15108</name>
</gene>
<dbReference type="Proteomes" id="UP001055439">
    <property type="component" value="Chromosome 5"/>
</dbReference>
<name>A0A9E7G6U1_9LILI</name>
<dbReference type="PANTHER" id="PTHR35116">
    <property type="entry name" value="HELICASE PROTEIN MOM1"/>
    <property type="match status" value="1"/>
</dbReference>
<feature type="compositionally biased region" description="Polar residues" evidence="1">
    <location>
        <begin position="442"/>
        <end position="451"/>
    </location>
</feature>
<keyword evidence="3" id="KW-1185">Reference proteome</keyword>
<dbReference type="Gene3D" id="6.10.250.1310">
    <property type="match status" value="1"/>
</dbReference>
<dbReference type="GO" id="GO:0031507">
    <property type="term" value="P:heterochromatin formation"/>
    <property type="evidence" value="ECO:0007669"/>
    <property type="project" value="InterPro"/>
</dbReference>
<organism evidence="2 3">
    <name type="scientific">Musa troglodytarum</name>
    <name type="common">fe'i banana</name>
    <dbReference type="NCBI Taxonomy" id="320322"/>
    <lineage>
        <taxon>Eukaryota</taxon>
        <taxon>Viridiplantae</taxon>
        <taxon>Streptophyta</taxon>
        <taxon>Embryophyta</taxon>
        <taxon>Tracheophyta</taxon>
        <taxon>Spermatophyta</taxon>
        <taxon>Magnoliopsida</taxon>
        <taxon>Liliopsida</taxon>
        <taxon>Zingiberales</taxon>
        <taxon>Musaceae</taxon>
        <taxon>Musa</taxon>
    </lineage>
</organism>
<reference evidence="2" key="1">
    <citation type="submission" date="2022-05" db="EMBL/GenBank/DDBJ databases">
        <title>The Musa troglodytarum L. genome provides insights into the mechanism of non-climacteric behaviour and enrichment of carotenoids.</title>
        <authorList>
            <person name="Wang J."/>
        </authorList>
    </citation>
    <scope>NUCLEOTIDE SEQUENCE</scope>
    <source>
        <tissue evidence="2">Leaf</tissue>
    </source>
</reference>
<evidence type="ECO:0000313" key="3">
    <source>
        <dbReference type="Proteomes" id="UP001055439"/>
    </source>
</evidence>
<evidence type="ECO:0000313" key="2">
    <source>
        <dbReference type="EMBL" id="URE07277.1"/>
    </source>
</evidence>
<dbReference type="EMBL" id="CP097507">
    <property type="protein sequence ID" value="URE07277.1"/>
    <property type="molecule type" value="Genomic_DNA"/>
</dbReference>
<dbReference type="InterPro" id="IPR039322">
    <property type="entry name" value="MOM1"/>
</dbReference>
<sequence>MTVLESFLDPLAVCTGASLVAQSQRSVVSSQIGEEPFDQIRQSSQQNDVPLQVPVVLSSLLVGQSNPLVPQFVDHSVLPNSERRLQRNISEDLTCTFTQPESVHYPLFPLAQLMPTQGLHPEPLKNELTRIRIHEDRISKMHDDRKSKLKLECDKELEKVRRKYDVLLQDEESQFCQNKDTLETIYNKVLMNQVLAEEFRAKFIDNKGGASSSSQVSISLGTLPPLLFILPSPLPLLPSSSTASSFNFFLFLSSSSSTCPFSPFSSFPAQRTMQQLLQSSQTQFVQRSVSPSTSIPTALPTVLPAVAPNSLASVRLQASSISSGQIARLITPVYSSNSVRPHFSLMLPSLANLQIGSETHAPAPHLHRFRTNTSMPSQNLVHTNGITSQQHSLVNVGSATMEQVASIPTSRRSSVSNTLSVCRGSSPSDVEFPVDTEDSRRANQPNSSQLADFTPKFDSWSSTNRTSTTCGLSQSC</sequence>
<accession>A0A9E7G6U1</accession>
<protein>
    <submittedName>
        <fullName evidence="2">Uncharacterized protein</fullName>
    </submittedName>
</protein>
<dbReference type="OrthoDB" id="1928022at2759"/>
<feature type="region of interest" description="Disordered" evidence="1">
    <location>
        <begin position="407"/>
        <end position="476"/>
    </location>
</feature>
<dbReference type="AlphaFoldDB" id="A0A9E7G6U1"/>
<feature type="compositionally biased region" description="Polar residues" evidence="1">
    <location>
        <begin position="459"/>
        <end position="476"/>
    </location>
</feature>